<name>A0ACB5RID1_9CLOT</name>
<evidence type="ECO:0000313" key="2">
    <source>
        <dbReference type="Proteomes" id="UP001058074"/>
    </source>
</evidence>
<reference evidence="1" key="1">
    <citation type="journal article" date="2025" name="Int. J. Syst. Evol. Microbiol.">
        <title>Inconstantimicrobium mannanitabidum sp. nov., a novel member of the family Clostridiaceae isolated from anoxic soil under the treatment of reductive soil disinfestation.</title>
        <authorList>
            <person name="Ueki A."/>
            <person name="Tonouchi A."/>
            <person name="Honma S."/>
            <person name="Kaku N."/>
            <person name="Ueki K."/>
        </authorList>
    </citation>
    <scope>NUCLEOTIDE SEQUENCE</scope>
    <source>
        <strain evidence="1">TW13</strain>
    </source>
</reference>
<keyword evidence="2" id="KW-1185">Reference proteome</keyword>
<comment type="caution">
    <text evidence="1">The sequence shown here is derived from an EMBL/GenBank/DDBJ whole genome shotgun (WGS) entry which is preliminary data.</text>
</comment>
<gene>
    <name evidence="1" type="ORF">rsdtw13_41130</name>
</gene>
<dbReference type="Proteomes" id="UP001058074">
    <property type="component" value="Unassembled WGS sequence"/>
</dbReference>
<accession>A0ACB5RID1</accession>
<dbReference type="EMBL" id="BROD01000001">
    <property type="protein sequence ID" value="GKX68855.1"/>
    <property type="molecule type" value="Genomic_DNA"/>
</dbReference>
<organism evidence="1 2">
    <name type="scientific">Inconstantimicrobium mannanitabidum</name>
    <dbReference type="NCBI Taxonomy" id="1604901"/>
    <lineage>
        <taxon>Bacteria</taxon>
        <taxon>Bacillati</taxon>
        <taxon>Bacillota</taxon>
        <taxon>Clostridia</taxon>
        <taxon>Eubacteriales</taxon>
        <taxon>Clostridiaceae</taxon>
        <taxon>Inconstantimicrobium</taxon>
    </lineage>
</organism>
<protein>
    <submittedName>
        <fullName evidence="1">Uncharacterized protein</fullName>
    </submittedName>
</protein>
<sequence>MWDRKELKSHARVSMRYNYWRCVIIAAILLFCIADFTFTKFNIVSSTIEVAKTINKDNWSYKQGFVGLQFKGKSNTEIINNFIHGITGEEPKMQKRYEGVLGSFINNINASDSVLFGILNTFNQFAFDDSLSAGVIILLGVILSILAIIFVKNLIVVGGCRFYMENHAYYSTDLVRIFMPFRVKKIRKQVVTMLMRSIYQFLWWFTIVGGFIKMYSYRLVPYIVAENPDVDYKTAINLSSRMMKGQKWNAFLLDLSFLGWRVGGYLSGGLLDIFIGNPYKSSTNVELYFELRKEALTAGIEDSSVLNDKYLEPESDSEVATGIGADYVDEYFTIPVYFKRMTYMGAVRKYTVLSYVLMFYVFAFGGWIWEVSFFLFMDGKFVKRGTMFGPWLPIYGFGGIIALICLHRFVKKPWFVFFCSFVLSGIIEYSTAWYLWETKKMKWWDYTNEFMNLNGRICLEGLLLFSVGCMLIIYYIAPHLDDLLKRINYKVRVIIAIILLIISTIDWVYSQSHPNTGEGITTSTLTVLSLQMGKQI</sequence>
<proteinExistence type="predicted"/>
<evidence type="ECO:0000313" key="1">
    <source>
        <dbReference type="EMBL" id="GKX68855.1"/>
    </source>
</evidence>